<dbReference type="PANTHER" id="PTHR21538">
    <property type="entry name" value="ANILLIN/RHOTEKIN RTKN"/>
    <property type="match status" value="1"/>
</dbReference>
<dbReference type="InterPro" id="IPR051364">
    <property type="entry name" value="Cytokinesis/Rho-signaling"/>
</dbReference>
<dbReference type="EMBL" id="CAJOBS010002708">
    <property type="protein sequence ID" value="CAF4830634.1"/>
    <property type="molecule type" value="Genomic_DNA"/>
</dbReference>
<evidence type="ECO:0000259" key="2">
    <source>
        <dbReference type="Pfam" id="PF08174"/>
    </source>
</evidence>
<dbReference type="AlphaFoldDB" id="A0A821QSZ6"/>
<accession>A0A821QSZ6</accession>
<dbReference type="Proteomes" id="UP000663838">
    <property type="component" value="Unassembled WGS sequence"/>
</dbReference>
<evidence type="ECO:0000313" key="4">
    <source>
        <dbReference type="Proteomes" id="UP000663838"/>
    </source>
</evidence>
<dbReference type="Pfam" id="PF08174">
    <property type="entry name" value="Anillin"/>
    <property type="match status" value="1"/>
</dbReference>
<dbReference type="PANTHER" id="PTHR21538:SF24">
    <property type="entry name" value="PH DOMAIN-CONTAINING PROTEIN"/>
    <property type="match status" value="1"/>
</dbReference>
<comment type="caution">
    <text evidence="3">The sequence shown here is derived from an EMBL/GenBank/DDBJ whole genome shotgun (WGS) entry which is preliminary data.</text>
</comment>
<sequence>MPWLQQQKTKSQNNGIPPNFECSLEVYSYLFENEVTSLPRKLKKTIHSSISRTVGRKLAATLRDELTGGDLGPKFDLVASAKLHIDNVTNNVSTYDLSLDNAGRLGLTDNLILGLLGSLAYIIFYFLAFPENSTNQLPLYGHFCCRLAAQPDCYTNEKISGFAKVPESDNANPSWCRIFGWRVEVWESKEDAEVSPHHPHAISLDKMPVPRVQKSLRTMTYTSRLPLSTHIALLQRWGLARELSLYPHLALHFDDGAR</sequence>
<evidence type="ECO:0000256" key="1">
    <source>
        <dbReference type="SAM" id="Phobius"/>
    </source>
</evidence>
<dbReference type="InterPro" id="IPR012966">
    <property type="entry name" value="AHD"/>
</dbReference>
<keyword evidence="1" id="KW-0812">Transmembrane</keyword>
<gene>
    <name evidence="3" type="ORF">TOA249_LOCUS25261</name>
</gene>
<evidence type="ECO:0000313" key="3">
    <source>
        <dbReference type="EMBL" id="CAF4830634.1"/>
    </source>
</evidence>
<reference evidence="3" key="1">
    <citation type="submission" date="2021-02" db="EMBL/GenBank/DDBJ databases">
        <authorList>
            <person name="Nowell W R."/>
        </authorList>
    </citation>
    <scope>NUCLEOTIDE SEQUENCE</scope>
</reference>
<proteinExistence type="predicted"/>
<protein>
    <recommendedName>
        <fullName evidence="2">Anillin homology domain-containing protein</fullName>
    </recommendedName>
</protein>
<keyword evidence="1" id="KW-0472">Membrane</keyword>
<dbReference type="GO" id="GO:0000281">
    <property type="term" value="P:mitotic cytokinesis"/>
    <property type="evidence" value="ECO:0007669"/>
    <property type="project" value="TreeGrafter"/>
</dbReference>
<feature type="domain" description="Anillin homology" evidence="2">
    <location>
        <begin position="14"/>
        <end position="88"/>
    </location>
</feature>
<dbReference type="GO" id="GO:0000915">
    <property type="term" value="P:actomyosin contractile ring assembly"/>
    <property type="evidence" value="ECO:0007669"/>
    <property type="project" value="TreeGrafter"/>
</dbReference>
<name>A0A821QSZ6_9BILA</name>
<keyword evidence="1" id="KW-1133">Transmembrane helix</keyword>
<feature type="transmembrane region" description="Helical" evidence="1">
    <location>
        <begin position="111"/>
        <end position="129"/>
    </location>
</feature>
<organism evidence="3 4">
    <name type="scientific">Rotaria socialis</name>
    <dbReference type="NCBI Taxonomy" id="392032"/>
    <lineage>
        <taxon>Eukaryota</taxon>
        <taxon>Metazoa</taxon>
        <taxon>Spiralia</taxon>
        <taxon>Gnathifera</taxon>
        <taxon>Rotifera</taxon>
        <taxon>Eurotatoria</taxon>
        <taxon>Bdelloidea</taxon>
        <taxon>Philodinida</taxon>
        <taxon>Philodinidae</taxon>
        <taxon>Rotaria</taxon>
    </lineage>
</organism>
<dbReference type="GO" id="GO:0031106">
    <property type="term" value="P:septin ring organization"/>
    <property type="evidence" value="ECO:0007669"/>
    <property type="project" value="TreeGrafter"/>
</dbReference>
<dbReference type="GO" id="GO:0005826">
    <property type="term" value="C:actomyosin contractile ring"/>
    <property type="evidence" value="ECO:0007669"/>
    <property type="project" value="TreeGrafter"/>
</dbReference>